<dbReference type="Proteomes" id="UP000318422">
    <property type="component" value="Unassembled WGS sequence"/>
</dbReference>
<proteinExistence type="inferred from homology"/>
<evidence type="ECO:0000256" key="4">
    <source>
        <dbReference type="ARBA" id="ARBA00016202"/>
    </source>
</evidence>
<evidence type="ECO:0000256" key="6">
    <source>
        <dbReference type="ARBA" id="ARBA00022729"/>
    </source>
</evidence>
<dbReference type="EMBL" id="BJNV01000054">
    <property type="protein sequence ID" value="GEC96809.1"/>
    <property type="molecule type" value="Genomic_DNA"/>
</dbReference>
<dbReference type="InterPro" id="IPR029046">
    <property type="entry name" value="LolA/LolB/LppX"/>
</dbReference>
<dbReference type="GO" id="GO:0009279">
    <property type="term" value="C:cell outer membrane"/>
    <property type="evidence" value="ECO:0007669"/>
    <property type="project" value="UniProtKB-SubCell"/>
</dbReference>
<keyword evidence="9" id="KW-0564">Palmitate</keyword>
<dbReference type="PROSITE" id="PS51257">
    <property type="entry name" value="PROKAR_LIPOPROTEIN"/>
    <property type="match status" value="1"/>
</dbReference>
<keyword evidence="7" id="KW-0653">Protein transport</keyword>
<keyword evidence="15" id="KW-1185">Reference proteome</keyword>
<feature type="signal peptide" evidence="13">
    <location>
        <begin position="1"/>
        <end position="22"/>
    </location>
</feature>
<dbReference type="SUPFAM" id="SSF89392">
    <property type="entry name" value="Prokaryotic lipoproteins and lipoprotein localization factors"/>
    <property type="match status" value="1"/>
</dbReference>
<evidence type="ECO:0000256" key="5">
    <source>
        <dbReference type="ARBA" id="ARBA00022448"/>
    </source>
</evidence>
<dbReference type="RefSeq" id="WP_170182983.1">
    <property type="nucleotide sequence ID" value="NZ_BJNV01000054.1"/>
</dbReference>
<evidence type="ECO:0000256" key="12">
    <source>
        <dbReference type="ARBA" id="ARBA00023288"/>
    </source>
</evidence>
<evidence type="ECO:0000313" key="15">
    <source>
        <dbReference type="Proteomes" id="UP000318422"/>
    </source>
</evidence>
<keyword evidence="5" id="KW-0813">Transport</keyword>
<keyword evidence="6 13" id="KW-0732">Signal</keyword>
<accession>A0A4Y4CYM9</accession>
<protein>
    <recommendedName>
        <fullName evidence="4">Outer-membrane lipoprotein LolB</fullName>
    </recommendedName>
</protein>
<dbReference type="AlphaFoldDB" id="A0A4Y4CYM9"/>
<evidence type="ECO:0000256" key="7">
    <source>
        <dbReference type="ARBA" id="ARBA00022927"/>
    </source>
</evidence>
<keyword evidence="11" id="KW-0998">Cell outer membrane</keyword>
<evidence type="ECO:0000256" key="8">
    <source>
        <dbReference type="ARBA" id="ARBA00023136"/>
    </source>
</evidence>
<evidence type="ECO:0000256" key="3">
    <source>
        <dbReference type="ARBA" id="ARBA00011245"/>
    </source>
</evidence>
<comment type="subcellular location">
    <subcellularLocation>
        <location evidence="1">Cell outer membrane</location>
        <topology evidence="1">Lipid-anchor</topology>
    </subcellularLocation>
</comment>
<dbReference type="CDD" id="cd16326">
    <property type="entry name" value="LolB"/>
    <property type="match status" value="1"/>
</dbReference>
<evidence type="ECO:0000256" key="11">
    <source>
        <dbReference type="ARBA" id="ARBA00023237"/>
    </source>
</evidence>
<evidence type="ECO:0000256" key="10">
    <source>
        <dbReference type="ARBA" id="ARBA00023186"/>
    </source>
</evidence>
<feature type="chain" id="PRO_5021372142" description="Outer-membrane lipoprotein LolB" evidence="13">
    <location>
        <begin position="23"/>
        <end position="190"/>
    </location>
</feature>
<comment type="subunit">
    <text evidence="3">Monomer.</text>
</comment>
<evidence type="ECO:0000256" key="9">
    <source>
        <dbReference type="ARBA" id="ARBA00023139"/>
    </source>
</evidence>
<evidence type="ECO:0000256" key="1">
    <source>
        <dbReference type="ARBA" id="ARBA00004459"/>
    </source>
</evidence>
<comment type="caution">
    <text evidence="14">The sequence shown here is derived from an EMBL/GenBank/DDBJ whole genome shotgun (WGS) entry which is preliminary data.</text>
</comment>
<comment type="similarity">
    <text evidence="2">Belongs to the LolB family.</text>
</comment>
<evidence type="ECO:0000313" key="14">
    <source>
        <dbReference type="EMBL" id="GEC96809.1"/>
    </source>
</evidence>
<gene>
    <name evidence="14" type="ORF">ZRA01_28820</name>
</gene>
<evidence type="ECO:0000256" key="13">
    <source>
        <dbReference type="SAM" id="SignalP"/>
    </source>
</evidence>
<keyword evidence="10" id="KW-0143">Chaperone</keyword>
<dbReference type="Gene3D" id="2.50.20.10">
    <property type="entry name" value="Lipoprotein localisation LolA/LolB/LppX"/>
    <property type="match status" value="1"/>
</dbReference>
<evidence type="ECO:0000256" key="2">
    <source>
        <dbReference type="ARBA" id="ARBA00009696"/>
    </source>
</evidence>
<dbReference type="Pfam" id="PF03550">
    <property type="entry name" value="LolB"/>
    <property type="match status" value="1"/>
</dbReference>
<name>A0A4Y4CYM9_ZOORA</name>
<keyword evidence="8" id="KW-0472">Membrane</keyword>
<reference evidence="14 15" key="1">
    <citation type="submission" date="2019-06" db="EMBL/GenBank/DDBJ databases">
        <title>Whole genome shotgun sequence of Zoogloea ramigera NBRC 15342.</title>
        <authorList>
            <person name="Hosoyama A."/>
            <person name="Uohara A."/>
            <person name="Ohji S."/>
            <person name="Ichikawa N."/>
        </authorList>
    </citation>
    <scope>NUCLEOTIDE SEQUENCE [LARGE SCALE GENOMIC DNA]</scope>
    <source>
        <strain evidence="14 15">NBRC 15342</strain>
    </source>
</reference>
<organism evidence="14 15">
    <name type="scientific">Zoogloea ramigera</name>
    <dbReference type="NCBI Taxonomy" id="350"/>
    <lineage>
        <taxon>Bacteria</taxon>
        <taxon>Pseudomonadati</taxon>
        <taxon>Pseudomonadota</taxon>
        <taxon>Betaproteobacteria</taxon>
        <taxon>Rhodocyclales</taxon>
        <taxon>Zoogloeaceae</taxon>
        <taxon>Zoogloea</taxon>
    </lineage>
</organism>
<keyword evidence="12" id="KW-0449">Lipoprotein</keyword>
<sequence length="190" mass="20055">MKPALLALALAVAGLVGCATPAAVPAPAPVLRALPPLTQFGLEGRLQVRDGERSAAVGIDWQHGPARDEWLFTGPLGQGLARIEADAGGARMLLSDGSRSEAASASELAESLLGVSAPFDALPRWVTARPAATAQVRSLDPLGRPLQLVDQGWIIDYLEYAGEAPDSPPRKIDVQRGDTRLRLIVDSWNP</sequence>
<dbReference type="NCBIfam" id="TIGR00548">
    <property type="entry name" value="lolB"/>
    <property type="match status" value="1"/>
</dbReference>
<dbReference type="GO" id="GO:0015031">
    <property type="term" value="P:protein transport"/>
    <property type="evidence" value="ECO:0007669"/>
    <property type="project" value="UniProtKB-KW"/>
</dbReference>
<dbReference type="InterPro" id="IPR004565">
    <property type="entry name" value="OM_lipoprot_LolB"/>
</dbReference>